<keyword evidence="3" id="KW-1185">Reference proteome</keyword>
<dbReference type="InterPro" id="IPR052516">
    <property type="entry name" value="N-heterocyclic_Hydroxylase"/>
</dbReference>
<dbReference type="RefSeq" id="WP_150965640.1">
    <property type="nucleotide sequence ID" value="NZ_VZZJ01000023.1"/>
</dbReference>
<dbReference type="PIRSF" id="PIRSF036389">
    <property type="entry name" value="IOR_B"/>
    <property type="match status" value="1"/>
</dbReference>
<dbReference type="GO" id="GO:0016491">
    <property type="term" value="F:oxidoreductase activity"/>
    <property type="evidence" value="ECO:0007669"/>
    <property type="project" value="InterPro"/>
</dbReference>
<dbReference type="InterPro" id="IPR006311">
    <property type="entry name" value="TAT_signal"/>
</dbReference>
<feature type="domain" description="Aldehyde oxidase/xanthine dehydrogenase a/b hammerhead" evidence="1">
    <location>
        <begin position="247"/>
        <end position="325"/>
    </location>
</feature>
<dbReference type="SMART" id="SM01008">
    <property type="entry name" value="Ald_Xan_dh_C"/>
    <property type="match status" value="1"/>
</dbReference>
<dbReference type="SUPFAM" id="SSF54665">
    <property type="entry name" value="CO dehydrogenase molybdoprotein N-domain-like"/>
    <property type="match status" value="1"/>
</dbReference>
<proteinExistence type="predicted"/>
<reference evidence="2 3" key="1">
    <citation type="submission" date="2019-09" db="EMBL/GenBank/DDBJ databases">
        <title>YIM 132548 draft genome.</title>
        <authorList>
            <person name="Jiang L."/>
        </authorList>
    </citation>
    <scope>NUCLEOTIDE SEQUENCE [LARGE SCALE GENOMIC DNA]</scope>
    <source>
        <strain evidence="2 3">YIM 132548</strain>
    </source>
</reference>
<gene>
    <name evidence="2" type="ORF">F6X51_21035</name>
</gene>
<evidence type="ECO:0000259" key="1">
    <source>
        <dbReference type="SMART" id="SM01008"/>
    </source>
</evidence>
<dbReference type="SUPFAM" id="SSF56003">
    <property type="entry name" value="Molybdenum cofactor-binding domain"/>
    <property type="match status" value="2"/>
</dbReference>
<evidence type="ECO:0000313" key="2">
    <source>
        <dbReference type="EMBL" id="KAB1070818.1"/>
    </source>
</evidence>
<dbReference type="InterPro" id="IPR036856">
    <property type="entry name" value="Ald_Oxase/Xan_DH_a/b_sf"/>
</dbReference>
<dbReference type="PANTHER" id="PTHR47495:SF1">
    <property type="entry name" value="BLL3820 PROTEIN"/>
    <property type="match status" value="1"/>
</dbReference>
<sequence length="753" mass="80697">MGALPDISRRAFLIGSTAVAGGVAFGSFVAQAEQVAAPAPAANPLAAGLGPNAVAFNPWVEIGPDKITLIAQHADIGQGVGSIQVVLIAEELDLDPGQFEIRFAGPSPAYFNTGFADEFAPFLAADHSEAAEAARAATLEYLRKTGLQMTGGSSTIPDTYEKLRMAGAVARETLKAAAAERIGMPVADLRTGSGQVILPDGTTIPYVHLAADAARIPPVTAVTLRDASRWRMVGRPMERLDIRPKVTGEMKFGIDLKLDGMVFASVKLNPNKGQPITAYDASRAVGMPGVKTVLKLTNGIAVIATNSWYAMKAAEAVDCVWAPSPYPAEQADHWKVLGASFAPEFLGKEWRKTGDIDAGLKTGTRVEAEYRAPYLAHAPLEPLNGIALVTERGMDVWLGHQSPQSVQQIAAAAAGLKPEQVTFHNQWTGGSFGHRLEFENVRVLAEIADQMRGTPVKLVFSREEDFLQDIPRQIAIARYRGSVADGKIVAADLQLASTAPLKGLLERMGTPSKDPDEQLKVGIWNVYYDIPNFRAASYEARGLSPCTTWRSVGASTAGFFTESFIDELIHAAGLDPLEARIAMCSVPNYRKVLETVGEMANWQGPLGNGKGRGVAFVESFGTPVAEIVEVTATARGIKIDKVWVAADVGKVVDPVNFENMVQGGIVWGLGHAVNCELTYADGAVQQTNYHHHEAMRMYQCPVIEVRGLENDRKVRGIGEPPVPPAAAALANAIFAATGQRIREMPFNKSIDFV</sequence>
<dbReference type="EMBL" id="VZZJ01000023">
    <property type="protein sequence ID" value="KAB1070818.1"/>
    <property type="molecule type" value="Genomic_DNA"/>
</dbReference>
<accession>A0A6N6ML92</accession>
<dbReference type="AlphaFoldDB" id="A0A6N6ML92"/>
<dbReference type="PROSITE" id="PS51318">
    <property type="entry name" value="TAT"/>
    <property type="match status" value="1"/>
</dbReference>
<organism evidence="2 3">
    <name type="scientific">Methylobacterium planeticum</name>
    <dbReference type="NCBI Taxonomy" id="2615211"/>
    <lineage>
        <taxon>Bacteria</taxon>
        <taxon>Pseudomonadati</taxon>
        <taxon>Pseudomonadota</taxon>
        <taxon>Alphaproteobacteria</taxon>
        <taxon>Hyphomicrobiales</taxon>
        <taxon>Methylobacteriaceae</taxon>
        <taxon>Methylobacterium</taxon>
    </lineage>
</organism>
<dbReference type="Gene3D" id="3.90.1170.50">
    <property type="entry name" value="Aldehyde oxidase/xanthine dehydrogenase, a/b hammerhead"/>
    <property type="match status" value="1"/>
</dbReference>
<protein>
    <submittedName>
        <fullName evidence="2">Xanthine dehydrogenase family protein molybdopterin-binding subunit</fullName>
    </submittedName>
</protein>
<dbReference type="Proteomes" id="UP000441523">
    <property type="component" value="Unassembled WGS sequence"/>
</dbReference>
<dbReference type="InterPro" id="IPR037165">
    <property type="entry name" value="AldOxase/xan_DH_Mopterin-bd_sf"/>
</dbReference>
<dbReference type="InterPro" id="IPR000674">
    <property type="entry name" value="Ald_Oxase/Xan_DH_a/b"/>
</dbReference>
<dbReference type="InterPro" id="IPR012368">
    <property type="entry name" value="OxRdtase_Mopterin-bd_su_IorB"/>
</dbReference>
<dbReference type="Pfam" id="PF20256">
    <property type="entry name" value="MoCoBD_2"/>
    <property type="match status" value="1"/>
</dbReference>
<evidence type="ECO:0000313" key="3">
    <source>
        <dbReference type="Proteomes" id="UP000441523"/>
    </source>
</evidence>
<dbReference type="Pfam" id="PF02738">
    <property type="entry name" value="MoCoBD_1"/>
    <property type="match status" value="1"/>
</dbReference>
<dbReference type="PANTHER" id="PTHR47495">
    <property type="entry name" value="ALDEHYDE DEHYDROGENASE"/>
    <property type="match status" value="1"/>
</dbReference>
<dbReference type="InterPro" id="IPR046867">
    <property type="entry name" value="AldOxase/xan_DH_MoCoBD2"/>
</dbReference>
<name>A0A6N6ML92_9HYPH</name>
<dbReference type="InterPro" id="IPR008274">
    <property type="entry name" value="AldOxase/xan_DH_MoCoBD1"/>
</dbReference>
<dbReference type="Gene3D" id="3.30.365.10">
    <property type="entry name" value="Aldehyde oxidase/xanthine dehydrogenase, molybdopterin binding domain"/>
    <property type="match status" value="4"/>
</dbReference>
<comment type="caution">
    <text evidence="2">The sequence shown here is derived from an EMBL/GenBank/DDBJ whole genome shotgun (WGS) entry which is preliminary data.</text>
</comment>